<organism evidence="3 4">
    <name type="scientific">Sulfolobus acidocaldarius</name>
    <dbReference type="NCBI Taxonomy" id="2285"/>
    <lineage>
        <taxon>Archaea</taxon>
        <taxon>Thermoproteota</taxon>
        <taxon>Thermoprotei</taxon>
        <taxon>Sulfolobales</taxon>
        <taxon>Sulfolobaceae</taxon>
        <taxon>Sulfolobus</taxon>
    </lineage>
</organism>
<dbReference type="STRING" id="1435377.SUSAZ_01295"/>
<dbReference type="EMBL" id="CP013695">
    <property type="protein sequence ID" value="ALU32093.1"/>
    <property type="molecule type" value="Genomic_DNA"/>
</dbReference>
<dbReference type="GeneID" id="14550785"/>
<dbReference type="EMBL" id="CP013694">
    <property type="protein sequence ID" value="ALU29364.1"/>
    <property type="molecule type" value="Genomic_DNA"/>
</dbReference>
<dbReference type="OMA" id="RTMYYET"/>
<keyword evidence="1" id="KW-0175">Coiled coil</keyword>
<evidence type="ECO:0000313" key="3">
    <source>
        <dbReference type="EMBL" id="ALU32093.1"/>
    </source>
</evidence>
<reference evidence="4 5" key="1">
    <citation type="submission" date="2015-12" db="EMBL/GenBank/DDBJ databases">
        <title>A stable core within a dynamic pangenome in Sulfolobus acidocaldarius.</title>
        <authorList>
            <person name="Anderson R."/>
            <person name="Kouris A."/>
            <person name="Seward C."/>
            <person name="Campbell K."/>
            <person name="Whitaker R."/>
        </authorList>
    </citation>
    <scope>NUCLEOTIDE SEQUENCE [LARGE SCALE GENOMIC DNA]</scope>
    <source>
        <strain evidence="2 5">GG12-C01-09</strain>
        <strain evidence="3 4">NG05B_CO5_07</strain>
    </source>
</reference>
<dbReference type="RefSeq" id="WP_011277174.1">
    <property type="nucleotide sequence ID" value="NZ_BHWZ01000001.1"/>
</dbReference>
<dbReference type="AlphaFoldDB" id="A0A0U2NFU1"/>
<feature type="coiled-coil region" evidence="1">
    <location>
        <begin position="87"/>
        <end position="121"/>
    </location>
</feature>
<name>A0A0U2NFU1_9CREN</name>
<protein>
    <submittedName>
        <fullName evidence="3">Uncharacterized protein</fullName>
    </submittedName>
</protein>
<evidence type="ECO:0000313" key="2">
    <source>
        <dbReference type="EMBL" id="ALU29364.1"/>
    </source>
</evidence>
<sequence length="127" mass="14629">MVSSIDGFLIIIVLGIILLAGDKNSISTIKNVVKTYNELRRKQTEIVNELKREFNEIAQSNEEIVRPLSEVSRTMYYETTNDTPVNYSIKDYKMDMLEQRIKELEKELNELKKNRGVDNELSEGKGG</sequence>
<evidence type="ECO:0000256" key="1">
    <source>
        <dbReference type="SAM" id="Coils"/>
    </source>
</evidence>
<dbReference type="PaxDb" id="1435377-SUSAZ_01295"/>
<dbReference type="Proteomes" id="UP000060043">
    <property type="component" value="Chromosome"/>
</dbReference>
<evidence type="ECO:0000313" key="5">
    <source>
        <dbReference type="Proteomes" id="UP000065473"/>
    </source>
</evidence>
<proteinExistence type="predicted"/>
<gene>
    <name evidence="2" type="ORF">ATY89_05000</name>
    <name evidence="3" type="ORF">ATZ20_08025</name>
</gene>
<dbReference type="Proteomes" id="UP000065473">
    <property type="component" value="Chromosome"/>
</dbReference>
<evidence type="ECO:0000313" key="4">
    <source>
        <dbReference type="Proteomes" id="UP000060043"/>
    </source>
</evidence>
<accession>A0A0U2NFU1</accession>